<comment type="caution">
    <text evidence="2">The sequence shown here is derived from an EMBL/GenBank/DDBJ whole genome shotgun (WGS) entry which is preliminary data.</text>
</comment>
<dbReference type="Proteomes" id="UP001214441">
    <property type="component" value="Unassembled WGS sequence"/>
</dbReference>
<protein>
    <recommendedName>
        <fullName evidence="4">Secreted protein</fullName>
    </recommendedName>
</protein>
<organism evidence="2 3">
    <name type="scientific">Streptomyces iconiensis</name>
    <dbReference type="NCBI Taxonomy" id="1384038"/>
    <lineage>
        <taxon>Bacteria</taxon>
        <taxon>Bacillati</taxon>
        <taxon>Actinomycetota</taxon>
        <taxon>Actinomycetes</taxon>
        <taxon>Kitasatosporales</taxon>
        <taxon>Streptomycetaceae</taxon>
        <taxon>Streptomyces</taxon>
    </lineage>
</organism>
<sequence>MTATPQARRTGRRFLASAPLAVFLAVTAPVATAAAAAPHTTAVQAQVFTCAQVDATDLPSLFAQECTPSHWGPISNFVVVDRGSKARYTCQSGWAEGSLWVQGQECRRTSTGS</sequence>
<evidence type="ECO:0000313" key="3">
    <source>
        <dbReference type="Proteomes" id="UP001214441"/>
    </source>
</evidence>
<reference evidence="2 3" key="1">
    <citation type="submission" date="2023-05" db="EMBL/GenBank/DDBJ databases">
        <title>Streptantibioticus silvisoli sp. nov., acidotolerant actinomycetes 1 from pine litter.</title>
        <authorList>
            <person name="Swiecimska M."/>
            <person name="Golinska P."/>
            <person name="Sangal V."/>
            <person name="Wachnowicz B."/>
            <person name="Goodfellow M."/>
        </authorList>
    </citation>
    <scope>NUCLEOTIDE SEQUENCE [LARGE SCALE GENOMIC DNA]</scope>
    <source>
        <strain evidence="2 3">DSM 42109</strain>
    </source>
</reference>
<feature type="chain" id="PRO_5046351552" description="Secreted protein" evidence="1">
    <location>
        <begin position="34"/>
        <end position="113"/>
    </location>
</feature>
<gene>
    <name evidence="2" type="ORF">NMN56_008535</name>
</gene>
<keyword evidence="1" id="KW-0732">Signal</keyword>
<dbReference type="EMBL" id="JANCPR020000007">
    <property type="protein sequence ID" value="MDJ1131998.1"/>
    <property type="molecule type" value="Genomic_DNA"/>
</dbReference>
<dbReference type="RefSeq" id="WP_274042313.1">
    <property type="nucleotide sequence ID" value="NZ_JANCPR020000007.1"/>
</dbReference>
<keyword evidence="3" id="KW-1185">Reference proteome</keyword>
<accession>A0ABT6ZU71</accession>
<evidence type="ECO:0000256" key="1">
    <source>
        <dbReference type="SAM" id="SignalP"/>
    </source>
</evidence>
<name>A0ABT6ZU71_9ACTN</name>
<proteinExistence type="predicted"/>
<evidence type="ECO:0008006" key="4">
    <source>
        <dbReference type="Google" id="ProtNLM"/>
    </source>
</evidence>
<feature type="signal peptide" evidence="1">
    <location>
        <begin position="1"/>
        <end position="33"/>
    </location>
</feature>
<evidence type="ECO:0000313" key="2">
    <source>
        <dbReference type="EMBL" id="MDJ1131998.1"/>
    </source>
</evidence>